<feature type="repeat" description="PPR" evidence="3">
    <location>
        <begin position="873"/>
        <end position="907"/>
    </location>
</feature>
<dbReference type="InParanoid" id="A0A7I4FM29"/>
<dbReference type="PANTHER" id="PTHR47447:SF17">
    <property type="entry name" value="OS12G0638900 PROTEIN"/>
    <property type="match status" value="1"/>
</dbReference>
<dbReference type="EMBL" id="ABEU02000003">
    <property type="status" value="NOT_ANNOTATED_CDS"/>
    <property type="molecule type" value="Genomic_DNA"/>
</dbReference>
<dbReference type="InterPro" id="IPR002885">
    <property type="entry name" value="PPR_rpt"/>
</dbReference>
<feature type="repeat" description="PPR" evidence="3">
    <location>
        <begin position="589"/>
        <end position="623"/>
    </location>
</feature>
<evidence type="ECO:0000313" key="5">
    <source>
        <dbReference type="EnsemblPlants" id="Pp3c3_19290V3.3"/>
    </source>
</evidence>
<dbReference type="Gene3D" id="1.25.40.10">
    <property type="entry name" value="Tetratricopeptide repeat domain"/>
    <property type="match status" value="5"/>
</dbReference>
<feature type="repeat" description="PPR" evidence="3">
    <location>
        <begin position="660"/>
        <end position="694"/>
    </location>
</feature>
<feature type="compositionally biased region" description="Basic and acidic residues" evidence="4">
    <location>
        <begin position="376"/>
        <end position="389"/>
    </location>
</feature>
<keyword evidence="2" id="KW-0677">Repeat</keyword>
<dbReference type="Pfam" id="PF12854">
    <property type="entry name" value="PPR_1"/>
    <property type="match status" value="1"/>
</dbReference>
<evidence type="ECO:0000313" key="6">
    <source>
        <dbReference type="Proteomes" id="UP000006727"/>
    </source>
</evidence>
<feature type="compositionally biased region" description="Basic and acidic residues" evidence="4">
    <location>
        <begin position="119"/>
        <end position="135"/>
    </location>
</feature>
<feature type="region of interest" description="Disordered" evidence="4">
    <location>
        <begin position="108"/>
        <end position="139"/>
    </location>
</feature>
<feature type="repeat" description="PPR" evidence="3">
    <location>
        <begin position="803"/>
        <end position="837"/>
    </location>
</feature>
<name>A0A7I4FM29_PHYPA</name>
<evidence type="ECO:0000256" key="2">
    <source>
        <dbReference type="ARBA" id="ARBA00022737"/>
    </source>
</evidence>
<feature type="region of interest" description="Disordered" evidence="4">
    <location>
        <begin position="996"/>
        <end position="1015"/>
    </location>
</feature>
<feature type="repeat" description="PPR" evidence="3">
    <location>
        <begin position="838"/>
        <end position="872"/>
    </location>
</feature>
<keyword evidence="6" id="KW-1185">Reference proteome</keyword>
<protein>
    <recommendedName>
        <fullName evidence="7">Pentacotripeptide-repeat region of PRORP domain-containing protein</fullName>
    </recommendedName>
</protein>
<dbReference type="Proteomes" id="UP000006727">
    <property type="component" value="Chromosome 3"/>
</dbReference>
<feature type="repeat" description="PPR" evidence="3">
    <location>
        <begin position="943"/>
        <end position="977"/>
    </location>
</feature>
<feature type="repeat" description="PPR" evidence="3">
    <location>
        <begin position="730"/>
        <end position="767"/>
    </location>
</feature>
<accession>A0A7I4FM29</accession>
<dbReference type="Gramene" id="Pp3c3_19290V3.3">
    <property type="protein sequence ID" value="Pp3c3_19290V3.3"/>
    <property type="gene ID" value="Pp3c3_19290"/>
</dbReference>
<evidence type="ECO:0000256" key="4">
    <source>
        <dbReference type="SAM" id="MobiDB-lite"/>
    </source>
</evidence>
<proteinExistence type="inferred from homology"/>
<feature type="repeat" description="PPR" evidence="3">
    <location>
        <begin position="908"/>
        <end position="942"/>
    </location>
</feature>
<dbReference type="PROSITE" id="PS51375">
    <property type="entry name" value="PPR"/>
    <property type="match status" value="11"/>
</dbReference>
<reference evidence="5" key="3">
    <citation type="submission" date="2020-12" db="UniProtKB">
        <authorList>
            <consortium name="EnsemblPlants"/>
        </authorList>
    </citation>
    <scope>IDENTIFICATION</scope>
</reference>
<dbReference type="InterPro" id="IPR011990">
    <property type="entry name" value="TPR-like_helical_dom_sf"/>
</dbReference>
<feature type="repeat" description="PPR" evidence="3">
    <location>
        <begin position="695"/>
        <end position="729"/>
    </location>
</feature>
<feature type="repeat" description="PPR" evidence="3">
    <location>
        <begin position="768"/>
        <end position="802"/>
    </location>
</feature>
<comment type="similarity">
    <text evidence="1">Belongs to the PPR family. P subfamily.</text>
</comment>
<evidence type="ECO:0000256" key="3">
    <source>
        <dbReference type="PROSITE-ProRule" id="PRU00708"/>
    </source>
</evidence>
<evidence type="ECO:0008006" key="7">
    <source>
        <dbReference type="Google" id="ProtNLM"/>
    </source>
</evidence>
<feature type="repeat" description="PPR" evidence="3">
    <location>
        <begin position="624"/>
        <end position="659"/>
    </location>
</feature>
<feature type="compositionally biased region" description="Acidic residues" evidence="4">
    <location>
        <begin position="352"/>
        <end position="366"/>
    </location>
</feature>
<dbReference type="Pfam" id="PF13041">
    <property type="entry name" value="PPR_2"/>
    <property type="match status" value="4"/>
</dbReference>
<dbReference type="NCBIfam" id="TIGR00756">
    <property type="entry name" value="PPR"/>
    <property type="match status" value="8"/>
</dbReference>
<reference evidence="5 6" key="2">
    <citation type="journal article" date="2018" name="Plant J.">
        <title>The Physcomitrella patens chromosome-scale assembly reveals moss genome structure and evolution.</title>
        <authorList>
            <person name="Lang D."/>
            <person name="Ullrich K.K."/>
            <person name="Murat F."/>
            <person name="Fuchs J."/>
            <person name="Jenkins J."/>
            <person name="Haas F.B."/>
            <person name="Piednoel M."/>
            <person name="Gundlach H."/>
            <person name="Van Bel M."/>
            <person name="Meyberg R."/>
            <person name="Vives C."/>
            <person name="Morata J."/>
            <person name="Symeonidi A."/>
            <person name="Hiss M."/>
            <person name="Muchero W."/>
            <person name="Kamisugi Y."/>
            <person name="Saleh O."/>
            <person name="Blanc G."/>
            <person name="Decker E.L."/>
            <person name="van Gessel N."/>
            <person name="Grimwood J."/>
            <person name="Hayes R.D."/>
            <person name="Graham S.W."/>
            <person name="Gunter L.E."/>
            <person name="McDaniel S.F."/>
            <person name="Hoernstein S.N.W."/>
            <person name="Larsson A."/>
            <person name="Li F.W."/>
            <person name="Perroud P.F."/>
            <person name="Phillips J."/>
            <person name="Ranjan P."/>
            <person name="Rokshar D.S."/>
            <person name="Rothfels C.J."/>
            <person name="Schneider L."/>
            <person name="Shu S."/>
            <person name="Stevenson D.W."/>
            <person name="Thummler F."/>
            <person name="Tillich M."/>
            <person name="Villarreal Aguilar J.C."/>
            <person name="Widiez T."/>
            <person name="Wong G.K."/>
            <person name="Wymore A."/>
            <person name="Zhang Y."/>
            <person name="Zimmer A.D."/>
            <person name="Quatrano R.S."/>
            <person name="Mayer K.F.X."/>
            <person name="Goodstein D."/>
            <person name="Casacuberta J.M."/>
            <person name="Vandepoele K."/>
            <person name="Reski R."/>
            <person name="Cuming A.C."/>
            <person name="Tuskan G.A."/>
            <person name="Maumus F."/>
            <person name="Salse J."/>
            <person name="Schmutz J."/>
            <person name="Rensing S.A."/>
        </authorList>
    </citation>
    <scope>NUCLEOTIDE SEQUENCE [LARGE SCALE GENOMIC DNA]</scope>
    <source>
        <strain evidence="5 6">cv. Gransden 2004</strain>
    </source>
</reference>
<dbReference type="AlphaFoldDB" id="A0A7I4FM29"/>
<sequence length="1058" mass="118981">MELRALGGLQQGGIWYQGFGSTHGGFPASNTVGAQGPRNSSLWGYVRCLERRGLKGGALVSRCSIETEREADAGRVIDGLYPGPGDSTSVDEVSDFWEYEATRHSKDVRTEGAELPNAFDDKNRSDDGERPHGRAEYVMPKVKYTRESKGLKPSYRVFSRDRQTSPKPRINPYSVLLKMIDPANDDEYQDSDSRWKSSVKLKGSSNVVQDAKPGEEFLSSANNLVNTVENSLQEDEALGTEQDGNLLLNFKSFDIGEDTGHGLKWHPTSGDGGDELFDRIDDVGSSIIGSMDEAEEPVSSYEQNYSTKQCGDEGELKFPYALSSTEDNFDEEDELLTGFDNRLGRLGALWSDSEDDDDEDDDFDESELARNWSAESAKEEASDGEDPLRKFLNSRSGNRDSKNEGRVYKYYKAARKPIGVHLNTSGLSRSRSSVIGKEVLYPVLNLKDKDRLVCRANPEDTENRINRSSDVVVDLTPMQHGENQRETSAIREVLQISYNLPQNRVLEDYMGPFVNKFSNVQANIILEALCGDDLTEQVLSFFRWVRLHEPCLCDPRSFTILFTFLGRMAMPDQALVFFGMLPKDKQFHSVHVYNTLITCLTNCNRQDEVPSILEKMQRWGNEPDSVTFSVLMNSAVKGGGSLKEVWALYQDMVQRGISPSVSVFGTFIKAFCDAGRLKEALLITTEMEKLNVPFNVVIYNILIDAYGRVGQLEEAEGLMTEMRERGIQPNVGTYNALITGYLEAKPKRQFVVAEGLIEEMEASGLYPDVVTFTMLLGAYGHEGLTEQAEQVFNRMKARGVQPNSYSYTALINAYAERRCPEKAARAFEMIRKQGVNPTVETYTALLDAYRRAGDLEMVQAVWKSMKVEGCVATRVTYMTILDAFQKQGRYKEARDLIEEFKNQGHKPDLMVYNMLLNSYMRGGRHVKASDILLEMKTAGFLPDSFTYCTLIYGFLRVRDQTKALKYHREMMNRGQLPDPKTYAKLRAILKVVEKRRDENNLKSRRGKSSNSAKKGTEKNFVFQCAPLTPRNPSVHPSLHPLSISSMSSDTEASSETML</sequence>
<dbReference type="PANTHER" id="PTHR47447">
    <property type="entry name" value="OS03G0856100 PROTEIN"/>
    <property type="match status" value="1"/>
</dbReference>
<gene>
    <name evidence="5" type="primary">LOC112280001</name>
</gene>
<evidence type="ECO:0000256" key="1">
    <source>
        <dbReference type="ARBA" id="ARBA00007626"/>
    </source>
</evidence>
<feature type="region of interest" description="Disordered" evidence="4">
    <location>
        <begin position="1031"/>
        <end position="1058"/>
    </location>
</feature>
<dbReference type="EnsemblPlants" id="Pp3c3_19290V3.3">
    <property type="protein sequence ID" value="Pp3c3_19290V3.3"/>
    <property type="gene ID" value="Pp3c3_19290"/>
</dbReference>
<dbReference type="Pfam" id="PF13812">
    <property type="entry name" value="PPR_3"/>
    <property type="match status" value="1"/>
</dbReference>
<reference evidence="5 6" key="1">
    <citation type="journal article" date="2008" name="Science">
        <title>The Physcomitrella genome reveals evolutionary insights into the conquest of land by plants.</title>
        <authorList>
            <person name="Rensing S."/>
            <person name="Lang D."/>
            <person name="Zimmer A."/>
            <person name="Terry A."/>
            <person name="Salamov A."/>
            <person name="Shapiro H."/>
            <person name="Nishiyama T."/>
            <person name="Perroud P.-F."/>
            <person name="Lindquist E."/>
            <person name="Kamisugi Y."/>
            <person name="Tanahashi T."/>
            <person name="Sakakibara K."/>
            <person name="Fujita T."/>
            <person name="Oishi K."/>
            <person name="Shin-I T."/>
            <person name="Kuroki Y."/>
            <person name="Toyoda A."/>
            <person name="Suzuki Y."/>
            <person name="Hashimoto A."/>
            <person name="Yamaguchi K."/>
            <person name="Sugano A."/>
            <person name="Kohara Y."/>
            <person name="Fujiyama A."/>
            <person name="Anterola A."/>
            <person name="Aoki S."/>
            <person name="Ashton N."/>
            <person name="Barbazuk W.B."/>
            <person name="Barker E."/>
            <person name="Bennetzen J."/>
            <person name="Bezanilla M."/>
            <person name="Blankenship R."/>
            <person name="Cho S.H."/>
            <person name="Dutcher S."/>
            <person name="Estelle M."/>
            <person name="Fawcett J.A."/>
            <person name="Gundlach H."/>
            <person name="Hanada K."/>
            <person name="Heyl A."/>
            <person name="Hicks K.A."/>
            <person name="Hugh J."/>
            <person name="Lohr M."/>
            <person name="Mayer K."/>
            <person name="Melkozernov A."/>
            <person name="Murata T."/>
            <person name="Nelson D."/>
            <person name="Pils B."/>
            <person name="Prigge M."/>
            <person name="Reiss B."/>
            <person name="Renner T."/>
            <person name="Rombauts S."/>
            <person name="Rushton P."/>
            <person name="Sanderfoot A."/>
            <person name="Schween G."/>
            <person name="Shiu S.-H."/>
            <person name="Stueber K."/>
            <person name="Theodoulou F.L."/>
            <person name="Tu H."/>
            <person name="Van de Peer Y."/>
            <person name="Verrier P.J."/>
            <person name="Waters E."/>
            <person name="Wood A."/>
            <person name="Yang L."/>
            <person name="Cove D."/>
            <person name="Cuming A."/>
            <person name="Hasebe M."/>
            <person name="Lucas S."/>
            <person name="Mishler D.B."/>
            <person name="Reski R."/>
            <person name="Grigoriev I."/>
            <person name="Quatrano R.S."/>
            <person name="Boore J.L."/>
        </authorList>
    </citation>
    <scope>NUCLEOTIDE SEQUENCE [LARGE SCALE GENOMIC DNA]</scope>
    <source>
        <strain evidence="5 6">cv. Gransden 2004</strain>
    </source>
</reference>
<organism evidence="5 6">
    <name type="scientific">Physcomitrium patens</name>
    <name type="common">Spreading-leaved earth moss</name>
    <name type="synonym">Physcomitrella patens</name>
    <dbReference type="NCBI Taxonomy" id="3218"/>
    <lineage>
        <taxon>Eukaryota</taxon>
        <taxon>Viridiplantae</taxon>
        <taxon>Streptophyta</taxon>
        <taxon>Embryophyta</taxon>
        <taxon>Bryophyta</taxon>
        <taxon>Bryophytina</taxon>
        <taxon>Bryopsida</taxon>
        <taxon>Funariidae</taxon>
        <taxon>Funariales</taxon>
        <taxon>Funariaceae</taxon>
        <taxon>Physcomitrium</taxon>
    </lineage>
</organism>
<feature type="compositionally biased region" description="Low complexity" evidence="4">
    <location>
        <begin position="1032"/>
        <end position="1058"/>
    </location>
</feature>
<feature type="region of interest" description="Disordered" evidence="4">
    <location>
        <begin position="349"/>
        <end position="400"/>
    </location>
</feature>